<sequence>MTNCLVIDDEILTDVVYEFEACTKKSKIAFNKDLDMNQMMMWLKTIDQNLIISSFLNADLSENALNISVKI</sequence>
<reference evidence="1 2" key="1">
    <citation type="journal article" date="2018" name="Sci. Rep.">
        <title>Genomic signatures of local adaptation to the degree of environmental predictability in rotifers.</title>
        <authorList>
            <person name="Franch-Gras L."/>
            <person name="Hahn C."/>
            <person name="Garcia-Roger E.M."/>
            <person name="Carmona M.J."/>
            <person name="Serra M."/>
            <person name="Gomez A."/>
        </authorList>
    </citation>
    <scope>NUCLEOTIDE SEQUENCE [LARGE SCALE GENOMIC DNA]</scope>
    <source>
        <strain evidence="1">HYR1</strain>
    </source>
</reference>
<dbReference type="AlphaFoldDB" id="A0A3M7RB21"/>
<accession>A0A3M7RB21</accession>
<dbReference type="Proteomes" id="UP000276133">
    <property type="component" value="Unassembled WGS sequence"/>
</dbReference>
<name>A0A3M7RB21_BRAPC</name>
<gene>
    <name evidence="1" type="ORF">BpHYR1_053965</name>
</gene>
<comment type="caution">
    <text evidence="1">The sequence shown here is derived from an EMBL/GenBank/DDBJ whole genome shotgun (WGS) entry which is preliminary data.</text>
</comment>
<evidence type="ECO:0000313" key="2">
    <source>
        <dbReference type="Proteomes" id="UP000276133"/>
    </source>
</evidence>
<protein>
    <submittedName>
        <fullName evidence="1">Uncharacterized protein</fullName>
    </submittedName>
</protein>
<keyword evidence="2" id="KW-1185">Reference proteome</keyword>
<proteinExistence type="predicted"/>
<organism evidence="1 2">
    <name type="scientific">Brachionus plicatilis</name>
    <name type="common">Marine rotifer</name>
    <name type="synonym">Brachionus muelleri</name>
    <dbReference type="NCBI Taxonomy" id="10195"/>
    <lineage>
        <taxon>Eukaryota</taxon>
        <taxon>Metazoa</taxon>
        <taxon>Spiralia</taxon>
        <taxon>Gnathifera</taxon>
        <taxon>Rotifera</taxon>
        <taxon>Eurotatoria</taxon>
        <taxon>Monogononta</taxon>
        <taxon>Pseudotrocha</taxon>
        <taxon>Ploima</taxon>
        <taxon>Brachionidae</taxon>
        <taxon>Brachionus</taxon>
    </lineage>
</organism>
<dbReference type="EMBL" id="REGN01003852">
    <property type="protein sequence ID" value="RNA20445.1"/>
    <property type="molecule type" value="Genomic_DNA"/>
</dbReference>
<evidence type="ECO:0000313" key="1">
    <source>
        <dbReference type="EMBL" id="RNA20445.1"/>
    </source>
</evidence>